<feature type="domain" description="Nudix hydrolase" evidence="3">
    <location>
        <begin position="46"/>
        <end position="177"/>
    </location>
</feature>
<sequence>MNSVKSWIKIGNKSVLAEGRSGKRLISQLFKNPASGQLIDYTLFDADFISVIIFPLTTNGEVIAVRQFRMGIDRVSLELPGGNKKVEDKNFIETAERELREETGYKAGQIIPLADKLWIDPSSCTPYLYSFLALECKRTEKTEEDANEIIETVTMPQSKWIDMISGGKISDMKTIAITLLAISHLSDKLIIST</sequence>
<dbReference type="CDD" id="cd03424">
    <property type="entry name" value="NUDIX_ADPRase_Nudt5_UGPPase_Nudt14"/>
    <property type="match status" value="1"/>
</dbReference>
<dbReference type="SUPFAM" id="SSF55811">
    <property type="entry name" value="Nudix"/>
    <property type="match status" value="1"/>
</dbReference>
<dbReference type="GO" id="GO:0016787">
    <property type="term" value="F:hydrolase activity"/>
    <property type="evidence" value="ECO:0007669"/>
    <property type="project" value="UniProtKB-KW"/>
</dbReference>
<dbReference type="GO" id="GO:0019693">
    <property type="term" value="P:ribose phosphate metabolic process"/>
    <property type="evidence" value="ECO:0007669"/>
    <property type="project" value="TreeGrafter"/>
</dbReference>
<dbReference type="PANTHER" id="PTHR11839:SF18">
    <property type="entry name" value="NUDIX HYDROLASE DOMAIN-CONTAINING PROTEIN"/>
    <property type="match status" value="1"/>
</dbReference>
<evidence type="ECO:0000259" key="3">
    <source>
        <dbReference type="PROSITE" id="PS51462"/>
    </source>
</evidence>
<reference evidence="4 5" key="1">
    <citation type="journal article" date="2016" name="Nat. Commun.">
        <title>Thousands of microbial genomes shed light on interconnected biogeochemical processes in an aquifer system.</title>
        <authorList>
            <person name="Anantharaman K."/>
            <person name="Brown C.T."/>
            <person name="Hug L.A."/>
            <person name="Sharon I."/>
            <person name="Castelle C.J."/>
            <person name="Probst A.J."/>
            <person name="Thomas B.C."/>
            <person name="Singh A."/>
            <person name="Wilkins M.J."/>
            <person name="Karaoz U."/>
            <person name="Brodie E.L."/>
            <person name="Williams K.H."/>
            <person name="Hubbard S.S."/>
            <person name="Banfield J.F."/>
        </authorList>
    </citation>
    <scope>NUCLEOTIDE SEQUENCE [LARGE SCALE GENOMIC DNA]</scope>
</reference>
<dbReference type="PANTHER" id="PTHR11839">
    <property type="entry name" value="UDP/ADP-SUGAR PYROPHOSPHATASE"/>
    <property type="match status" value="1"/>
</dbReference>
<dbReference type="InterPro" id="IPR015797">
    <property type="entry name" value="NUDIX_hydrolase-like_dom_sf"/>
</dbReference>
<evidence type="ECO:0000313" key="5">
    <source>
        <dbReference type="Proteomes" id="UP000176893"/>
    </source>
</evidence>
<dbReference type="Pfam" id="PF00293">
    <property type="entry name" value="NUDIX"/>
    <property type="match status" value="1"/>
</dbReference>
<proteinExistence type="predicted"/>
<organism evidence="4 5">
    <name type="scientific">Candidatus Yanofskybacteria bacterium RIFCSPHIGHO2_01_FULL_41_26</name>
    <dbReference type="NCBI Taxonomy" id="1802661"/>
    <lineage>
        <taxon>Bacteria</taxon>
        <taxon>Candidatus Yanofskyibacteriota</taxon>
    </lineage>
</organism>
<keyword evidence="2" id="KW-0378">Hydrolase</keyword>
<dbReference type="EMBL" id="MGJB01000006">
    <property type="protein sequence ID" value="OGM98936.1"/>
    <property type="molecule type" value="Genomic_DNA"/>
</dbReference>
<comment type="caution">
    <text evidence="4">The sequence shown here is derived from an EMBL/GenBank/DDBJ whole genome shotgun (WGS) entry which is preliminary data.</text>
</comment>
<gene>
    <name evidence="4" type="ORF">A2649_01050</name>
</gene>
<evidence type="ECO:0000256" key="1">
    <source>
        <dbReference type="ARBA" id="ARBA00001946"/>
    </source>
</evidence>
<dbReference type="InterPro" id="IPR000086">
    <property type="entry name" value="NUDIX_hydrolase_dom"/>
</dbReference>
<dbReference type="STRING" id="1802661.A2649_01050"/>
<dbReference type="Proteomes" id="UP000176893">
    <property type="component" value="Unassembled WGS sequence"/>
</dbReference>
<comment type="cofactor">
    <cofactor evidence="1">
        <name>Mg(2+)</name>
        <dbReference type="ChEBI" id="CHEBI:18420"/>
    </cofactor>
</comment>
<dbReference type="AlphaFoldDB" id="A0A1F8EDI0"/>
<evidence type="ECO:0000256" key="2">
    <source>
        <dbReference type="ARBA" id="ARBA00022801"/>
    </source>
</evidence>
<dbReference type="GO" id="GO:0006753">
    <property type="term" value="P:nucleoside phosphate metabolic process"/>
    <property type="evidence" value="ECO:0007669"/>
    <property type="project" value="TreeGrafter"/>
</dbReference>
<accession>A0A1F8EDI0</accession>
<dbReference type="Gene3D" id="3.90.79.10">
    <property type="entry name" value="Nucleoside Triphosphate Pyrophosphohydrolase"/>
    <property type="match status" value="1"/>
</dbReference>
<dbReference type="PROSITE" id="PS51462">
    <property type="entry name" value="NUDIX"/>
    <property type="match status" value="1"/>
</dbReference>
<name>A0A1F8EDI0_9BACT</name>
<evidence type="ECO:0000313" key="4">
    <source>
        <dbReference type="EMBL" id="OGM98936.1"/>
    </source>
</evidence>
<protein>
    <recommendedName>
        <fullName evidence="3">Nudix hydrolase domain-containing protein</fullName>
    </recommendedName>
</protein>